<evidence type="ECO:0000256" key="1">
    <source>
        <dbReference type="SAM" id="Coils"/>
    </source>
</evidence>
<dbReference type="GO" id="GO:0004222">
    <property type="term" value="F:metalloendopeptidase activity"/>
    <property type="evidence" value="ECO:0007669"/>
    <property type="project" value="TreeGrafter"/>
</dbReference>
<name>A0A2H0V1U5_9BACT</name>
<dbReference type="AlphaFoldDB" id="A0A2H0V1U5"/>
<dbReference type="Gene3D" id="2.70.70.10">
    <property type="entry name" value="Glucose Permease (Domain IIA)"/>
    <property type="match status" value="1"/>
</dbReference>
<keyword evidence="1" id="KW-0175">Coiled coil</keyword>
<protein>
    <recommendedName>
        <fullName evidence="2">M23ase beta-sheet core domain-containing protein</fullName>
    </recommendedName>
</protein>
<accession>A0A2H0V1U5</accession>
<dbReference type="SUPFAM" id="SSF51261">
    <property type="entry name" value="Duplicated hybrid motif"/>
    <property type="match status" value="1"/>
</dbReference>
<dbReference type="PANTHER" id="PTHR21666">
    <property type="entry name" value="PEPTIDASE-RELATED"/>
    <property type="match status" value="1"/>
</dbReference>
<comment type="caution">
    <text evidence="3">The sequence shown here is derived from an EMBL/GenBank/DDBJ whole genome shotgun (WGS) entry which is preliminary data.</text>
</comment>
<dbReference type="Proteomes" id="UP000228626">
    <property type="component" value="Unassembled WGS sequence"/>
</dbReference>
<feature type="domain" description="M23ase beta-sheet core" evidence="2">
    <location>
        <begin position="305"/>
        <end position="405"/>
    </location>
</feature>
<dbReference type="PANTHER" id="PTHR21666:SF270">
    <property type="entry name" value="MUREIN HYDROLASE ACTIVATOR ENVC"/>
    <property type="match status" value="1"/>
</dbReference>
<dbReference type="Pfam" id="PF01551">
    <property type="entry name" value="Peptidase_M23"/>
    <property type="match status" value="1"/>
</dbReference>
<sequence length="410" mass="46008">MLKKRGKNIISIVLIISFLGWPSFGFSQNSGNPVDEEISQLQNQIYAKQQELEDYKKQEQEYKKKIAEKQSEQATLKTQVAVLDNNIAKTEIEIKSTQIDVDKTNLEIKKVTLEIKQAEDDIARKKQYLEALLRLIARNDDKSALEIILSYNSISDFLDQVEYIKNLNANLGDVMEKVKEVKKGLEEQNANLNKKKESLEELKKKLEEQKAEIGDQKVNKQYILDKTKQSEKEYQSLLSKAKAEQDNANAAIISAEREIRKKLAEKQGKDALKFSDKGFVWPVPKNVITAYFHDPDYPYRHIFEHPAIDIRSGQGTAIMAAASGYVAKAVDNGYGYSYIMIVHGDGLATVYGHVSGINIKTDDFVAQGQIIGASGGMPGTKGAGYLTTGPHLHFEVRLNGIPVNPLNYLP</sequence>
<evidence type="ECO:0000259" key="2">
    <source>
        <dbReference type="Pfam" id="PF01551"/>
    </source>
</evidence>
<reference evidence="4" key="1">
    <citation type="submission" date="2017-09" db="EMBL/GenBank/DDBJ databases">
        <title>Depth-based differentiation of microbial function through sediment-hosted aquifers and enrichment of novel symbionts in the deep terrestrial subsurface.</title>
        <authorList>
            <person name="Probst A.J."/>
            <person name="Ladd B."/>
            <person name="Jarett J.K."/>
            <person name="Geller-Mcgrath D.E."/>
            <person name="Sieber C.M.K."/>
            <person name="Emerson J.B."/>
            <person name="Anantharaman K."/>
            <person name="Thomas B.C."/>
            <person name="Malmstrom R."/>
            <person name="Stieglmeier M."/>
            <person name="Klingl A."/>
            <person name="Woyke T."/>
            <person name="Ryan C.M."/>
            <person name="Banfield J.F."/>
        </authorList>
    </citation>
    <scope>NUCLEOTIDE SEQUENCE [LARGE SCALE GENOMIC DNA]</scope>
</reference>
<dbReference type="Gene3D" id="6.10.250.3150">
    <property type="match status" value="1"/>
</dbReference>
<proteinExistence type="predicted"/>
<dbReference type="CDD" id="cd12797">
    <property type="entry name" value="M23_peptidase"/>
    <property type="match status" value="1"/>
</dbReference>
<dbReference type="EMBL" id="PFAR01000037">
    <property type="protein sequence ID" value="PIR93025.1"/>
    <property type="molecule type" value="Genomic_DNA"/>
</dbReference>
<gene>
    <name evidence="3" type="ORF">COT99_03090</name>
</gene>
<feature type="coiled-coil region" evidence="1">
    <location>
        <begin position="38"/>
        <end position="135"/>
    </location>
</feature>
<dbReference type="InterPro" id="IPR050570">
    <property type="entry name" value="Cell_wall_metabolism_enzyme"/>
</dbReference>
<evidence type="ECO:0000313" key="3">
    <source>
        <dbReference type="EMBL" id="PIR93025.1"/>
    </source>
</evidence>
<organism evidence="3 4">
    <name type="scientific">Candidatus Falkowbacteria bacterium CG10_big_fil_rev_8_21_14_0_10_43_10</name>
    <dbReference type="NCBI Taxonomy" id="1974567"/>
    <lineage>
        <taxon>Bacteria</taxon>
        <taxon>Candidatus Falkowiibacteriota</taxon>
    </lineage>
</organism>
<dbReference type="InterPro" id="IPR016047">
    <property type="entry name" value="M23ase_b-sheet_dom"/>
</dbReference>
<evidence type="ECO:0000313" key="4">
    <source>
        <dbReference type="Proteomes" id="UP000228626"/>
    </source>
</evidence>
<dbReference type="InterPro" id="IPR011055">
    <property type="entry name" value="Dup_hybrid_motif"/>
</dbReference>
<feature type="coiled-coil region" evidence="1">
    <location>
        <begin position="168"/>
        <end position="265"/>
    </location>
</feature>